<gene>
    <name evidence="2" type="ORF">C7410_11962</name>
</gene>
<dbReference type="OrthoDB" id="9113213at2"/>
<reference evidence="2 3" key="1">
    <citation type="submission" date="2018-06" db="EMBL/GenBank/DDBJ databases">
        <title>Genomic Encyclopedia of Type Strains, Phase IV (KMG-V): Genome sequencing to study the core and pangenomes of soil and plant-associated prokaryotes.</title>
        <authorList>
            <person name="Whitman W."/>
        </authorList>
    </citation>
    <scope>NUCLEOTIDE SEQUENCE [LARGE SCALE GENOMIC DNA]</scope>
    <source>
        <strain evidence="2 3">SRCL-318</strain>
    </source>
</reference>
<organism evidence="2 3">
    <name type="scientific">Paraburkholderia silvatlantica</name>
    <dbReference type="NCBI Taxonomy" id="321895"/>
    <lineage>
        <taxon>Bacteria</taxon>
        <taxon>Pseudomonadati</taxon>
        <taxon>Pseudomonadota</taxon>
        <taxon>Betaproteobacteria</taxon>
        <taxon>Burkholderiales</taxon>
        <taxon>Burkholderiaceae</taxon>
        <taxon>Paraburkholderia</taxon>
    </lineage>
</organism>
<feature type="chain" id="PRO_5015854242" evidence="1">
    <location>
        <begin position="19"/>
        <end position="85"/>
    </location>
</feature>
<evidence type="ECO:0000256" key="1">
    <source>
        <dbReference type="SAM" id="SignalP"/>
    </source>
</evidence>
<sequence length="85" mass="9283">MKSVIIVLFLAASTTLLASNTHAQSTSKGLTREQVRADLYRAFLNGTTAEDEKASYPAPPDDRADLAAQRAREARTNPAYANFVR</sequence>
<evidence type="ECO:0000313" key="2">
    <source>
        <dbReference type="EMBL" id="PYE19620.1"/>
    </source>
</evidence>
<dbReference type="InterPro" id="IPR025421">
    <property type="entry name" value="DUF4148"/>
</dbReference>
<accession>A0A2V4TR60</accession>
<feature type="signal peptide" evidence="1">
    <location>
        <begin position="1"/>
        <end position="18"/>
    </location>
</feature>
<dbReference type="Proteomes" id="UP000247772">
    <property type="component" value="Unassembled WGS sequence"/>
</dbReference>
<comment type="caution">
    <text evidence="2">The sequence shown here is derived from an EMBL/GenBank/DDBJ whole genome shotgun (WGS) entry which is preliminary data.</text>
</comment>
<dbReference type="EMBL" id="QJSQ01000019">
    <property type="protein sequence ID" value="PYE19620.1"/>
    <property type="molecule type" value="Genomic_DNA"/>
</dbReference>
<name>A0A2V4TR60_9BURK</name>
<dbReference type="Pfam" id="PF13663">
    <property type="entry name" value="DUF4148"/>
    <property type="match status" value="1"/>
</dbReference>
<evidence type="ECO:0000313" key="3">
    <source>
        <dbReference type="Proteomes" id="UP000247772"/>
    </source>
</evidence>
<dbReference type="AlphaFoldDB" id="A0A2V4TR60"/>
<dbReference type="RefSeq" id="WP_110856308.1">
    <property type="nucleotide sequence ID" value="NZ_QJSQ01000019.1"/>
</dbReference>
<proteinExistence type="predicted"/>
<protein>
    <submittedName>
        <fullName evidence="2">Uncharacterized protein DUF4148</fullName>
    </submittedName>
</protein>
<keyword evidence="1" id="KW-0732">Signal</keyword>